<gene>
    <name evidence="5" type="ORF">Thpro_020951</name>
</gene>
<dbReference type="Gene3D" id="3.40.190.170">
    <property type="entry name" value="Bacterial extracellular solute-binding protein, family 7"/>
    <property type="match status" value="1"/>
</dbReference>
<dbReference type="Proteomes" id="UP000029273">
    <property type="component" value="Unassembled WGS sequence"/>
</dbReference>
<keyword evidence="5" id="KW-0675">Receptor</keyword>
<dbReference type="PANTHER" id="PTHR33376:SF5">
    <property type="entry name" value="EXTRACYTOPLASMIC SOLUTE RECEPTOR PROTEIN"/>
    <property type="match status" value="1"/>
</dbReference>
<dbReference type="Gene3D" id="3.40.190.10">
    <property type="entry name" value="Periplasmic binding protein-like II"/>
    <property type="match status" value="1"/>
</dbReference>
<dbReference type="PROSITE" id="PS51318">
    <property type="entry name" value="TAT"/>
    <property type="match status" value="1"/>
</dbReference>
<dbReference type="NCBIfam" id="NF037995">
    <property type="entry name" value="TRAP_S1"/>
    <property type="match status" value="1"/>
</dbReference>
<keyword evidence="3" id="KW-0479">Metal-binding</keyword>
<feature type="signal peptide" evidence="4">
    <location>
        <begin position="1"/>
        <end position="28"/>
    </location>
</feature>
<reference evidence="5 6" key="1">
    <citation type="journal article" date="2014" name="Genome Announc.">
        <title>Draft Genome Sequence of the Iron-Oxidizing, Acidophilic, and Halotolerant 'Thiobacillus prosperus' Type Strain DSM 5130.</title>
        <authorList>
            <person name="Ossandon F.J."/>
            <person name="Cardenas J.P."/>
            <person name="Corbett M."/>
            <person name="Quatrini R."/>
            <person name="Holmes D.S."/>
            <person name="Watkin E."/>
        </authorList>
    </citation>
    <scope>NUCLEOTIDE SEQUENCE [LARGE SCALE GENOMIC DNA]</scope>
    <source>
        <strain evidence="5 6">DSM 5130</strain>
    </source>
</reference>
<dbReference type="InterPro" id="IPR018389">
    <property type="entry name" value="DctP_fam"/>
</dbReference>
<feature type="chain" id="PRO_5008343261" evidence="4">
    <location>
        <begin position="29"/>
        <end position="369"/>
    </location>
</feature>
<feature type="binding site" evidence="3">
    <location>
        <position position="244"/>
    </location>
    <ligand>
        <name>substrate</name>
    </ligand>
</feature>
<dbReference type="Pfam" id="PF03480">
    <property type="entry name" value="DctP"/>
    <property type="match status" value="1"/>
</dbReference>
<dbReference type="GO" id="GO:0031317">
    <property type="term" value="C:tripartite ATP-independent periplasmic transporter complex"/>
    <property type="evidence" value="ECO:0007669"/>
    <property type="project" value="InterPro"/>
</dbReference>
<dbReference type="InterPro" id="IPR026289">
    <property type="entry name" value="SBP_TakP-like"/>
</dbReference>
<dbReference type="RefSeq" id="WP_065089295.1">
    <property type="nucleotide sequence ID" value="NZ_JQSG02000002.1"/>
</dbReference>
<organism evidence="5 6">
    <name type="scientific">Acidihalobacter prosperus</name>
    <dbReference type="NCBI Taxonomy" id="160660"/>
    <lineage>
        <taxon>Bacteria</taxon>
        <taxon>Pseudomonadati</taxon>
        <taxon>Pseudomonadota</taxon>
        <taxon>Gammaproteobacteria</taxon>
        <taxon>Chromatiales</taxon>
        <taxon>Ectothiorhodospiraceae</taxon>
        <taxon>Acidihalobacter</taxon>
    </lineage>
</organism>
<dbReference type="EMBL" id="JQSG02000002">
    <property type="protein sequence ID" value="OBS09901.1"/>
    <property type="molecule type" value="Genomic_DNA"/>
</dbReference>
<feature type="binding site" evidence="2">
    <location>
        <position position="160"/>
    </location>
    <ligand>
        <name>substrate</name>
    </ligand>
</feature>
<accession>A0A1A6C5Q1</accession>
<name>A0A1A6C5Q1_9GAMM</name>
<dbReference type="PIRSF" id="PIRSF039026">
    <property type="entry name" value="SiaP"/>
    <property type="match status" value="1"/>
</dbReference>
<comment type="caution">
    <text evidence="5">The sequence shown here is derived from an EMBL/GenBank/DDBJ whole genome shotgun (WGS) entry which is preliminary data.</text>
</comment>
<dbReference type="GO" id="GO:0046872">
    <property type="term" value="F:metal ion binding"/>
    <property type="evidence" value="ECO:0007669"/>
    <property type="project" value="UniProtKB-KW"/>
</dbReference>
<evidence type="ECO:0000256" key="2">
    <source>
        <dbReference type="PIRSR" id="PIRSR039026-1"/>
    </source>
</evidence>
<proteinExistence type="predicted"/>
<feature type="binding site" evidence="2">
    <location>
        <position position="181"/>
    </location>
    <ligand>
        <name>substrate</name>
    </ligand>
</feature>
<keyword evidence="6" id="KW-1185">Reference proteome</keyword>
<evidence type="ECO:0000256" key="4">
    <source>
        <dbReference type="SAM" id="SignalP"/>
    </source>
</evidence>
<dbReference type="GO" id="GO:0055085">
    <property type="term" value="P:transmembrane transport"/>
    <property type="evidence" value="ECO:0007669"/>
    <property type="project" value="InterPro"/>
</dbReference>
<protein>
    <submittedName>
        <fullName evidence="5">TRAP transporter solute receptor</fullName>
    </submittedName>
</protein>
<dbReference type="OrthoDB" id="9769667at2"/>
<evidence type="ECO:0000256" key="3">
    <source>
        <dbReference type="PIRSR" id="PIRSR039026-2"/>
    </source>
</evidence>
<sequence>MKRRDFIKGGTVGLAAGAAALAAPAAFAEKTSPRLRWRLAASWPISLDTVYGGAEFFAKRVGELTGGRFSIRVYAGGEIVGGLQVLDAVQQGTVEMGHTASYYYIGKMPSLAFDTTLPFGMNYRQQNSWQSFGGGNDLLNKEVFSQFNIVSLPAGNTGTQMGGWFRKPLEGLGSLKGLKMRIPGFGGKVMARLGVNVQTLAGAEIYPALERGVIDATEWVGPYDDQKLGFYRVAKNYYYPSWWEPSTQFSLYVNKTAWDKLPKEYQAAVRAAAAEANVRVMAHYDAVNPPALKQLIDKGVTLRPFSKDIMAAAQKNAFELYEELASKDPTWRKIYAEWKKYRDMEYAWFNVAEQGFADFAFPQVQRTEL</sequence>
<evidence type="ECO:0000313" key="6">
    <source>
        <dbReference type="Proteomes" id="UP000029273"/>
    </source>
</evidence>
<dbReference type="InterPro" id="IPR038404">
    <property type="entry name" value="TRAP_DctP_sf"/>
</dbReference>
<keyword evidence="1 4" id="KW-0732">Signal</keyword>
<feature type="binding site" evidence="3">
    <location>
        <position position="218"/>
    </location>
    <ligand>
        <name>substrate</name>
    </ligand>
</feature>
<evidence type="ECO:0000313" key="5">
    <source>
        <dbReference type="EMBL" id="OBS09901.1"/>
    </source>
</evidence>
<dbReference type="InterPro" id="IPR006311">
    <property type="entry name" value="TAT_signal"/>
</dbReference>
<dbReference type="PANTHER" id="PTHR33376">
    <property type="match status" value="1"/>
</dbReference>
<evidence type="ECO:0000256" key="1">
    <source>
        <dbReference type="ARBA" id="ARBA00022729"/>
    </source>
</evidence>
<dbReference type="AlphaFoldDB" id="A0A1A6C5Q1"/>
<feature type="binding site" evidence="3">
    <location>
        <position position="219"/>
    </location>
    <ligand>
        <name>Na(+)</name>
        <dbReference type="ChEBI" id="CHEBI:29101"/>
    </ligand>
</feature>